<feature type="transmembrane region" description="Helical" evidence="11">
    <location>
        <begin position="170"/>
        <end position="192"/>
    </location>
</feature>
<feature type="transmembrane region" description="Helical" evidence="11">
    <location>
        <begin position="21"/>
        <end position="44"/>
    </location>
</feature>
<keyword evidence="6 11" id="KW-0812">Transmembrane</keyword>
<evidence type="ECO:0000259" key="13">
    <source>
        <dbReference type="Pfam" id="PF18075"/>
    </source>
</evidence>
<dbReference type="EMBL" id="BJCC01000036">
    <property type="protein sequence ID" value="GCF95693.1"/>
    <property type="molecule type" value="Genomic_DNA"/>
</dbReference>
<protein>
    <recommendedName>
        <fullName evidence="3 10">Cell division protein FtsX</fullName>
    </recommendedName>
</protein>
<feature type="domain" description="FtsX extracellular" evidence="13">
    <location>
        <begin position="61"/>
        <end position="149"/>
    </location>
</feature>
<keyword evidence="15" id="KW-1185">Reference proteome</keyword>
<sequence>MQGYLIKKMLKEGGQNIRKGPFLSLASVSVVLIMMLIFSLLLILMMNVQDFSRQAQENLMINVFVEYNTDQEGLTVLKSQLMDTPNVQQVTFVSKDESIQQMIQQYGEAFELLEGDSNPLYDKFEVTVEDEQQIKLTTQAIAELYGVQQANYGNELADNLLQLVRSVRKLGTVVLAASSVFTLLILLLTLVMSMKSRQEEIQTRALLGATRSYIGLPFVLQAMVLTVTGGVLAVLLTAGSYGWLLSRQPKALTFFGYHCLPLSQLILGLVGSVLAGALLIGGLSACIAVKISIRYPK</sequence>
<dbReference type="InterPro" id="IPR040690">
    <property type="entry name" value="FtsX_ECD"/>
</dbReference>
<evidence type="ECO:0000256" key="7">
    <source>
        <dbReference type="ARBA" id="ARBA00022989"/>
    </source>
</evidence>
<evidence type="ECO:0000256" key="11">
    <source>
        <dbReference type="SAM" id="Phobius"/>
    </source>
</evidence>
<proteinExistence type="inferred from homology"/>
<dbReference type="RefSeq" id="WP_146624066.1">
    <property type="nucleotide sequence ID" value="NZ_BJCC01000036.1"/>
</dbReference>
<evidence type="ECO:0000259" key="12">
    <source>
        <dbReference type="Pfam" id="PF02687"/>
    </source>
</evidence>
<dbReference type="InterPro" id="IPR003838">
    <property type="entry name" value="ABC3_permease_C"/>
</dbReference>
<dbReference type="Pfam" id="PF02687">
    <property type="entry name" value="FtsX"/>
    <property type="match status" value="1"/>
</dbReference>
<evidence type="ECO:0000256" key="3">
    <source>
        <dbReference type="ARBA" id="ARBA00021907"/>
    </source>
</evidence>
<keyword evidence="9 10" id="KW-0131">Cell cycle</keyword>
<dbReference type="AlphaFoldDB" id="A0A4P5PSY0"/>
<keyword evidence="4 10" id="KW-1003">Cell membrane</keyword>
<dbReference type="GO" id="GO:0005886">
    <property type="term" value="C:plasma membrane"/>
    <property type="evidence" value="ECO:0007669"/>
    <property type="project" value="UniProtKB-SubCell"/>
</dbReference>
<comment type="similarity">
    <text evidence="2 10">Belongs to the ABC-4 integral membrane protein family. FtsX subfamily.</text>
</comment>
<feature type="transmembrane region" description="Helical" evidence="11">
    <location>
        <begin position="265"/>
        <end position="289"/>
    </location>
</feature>
<accession>A0A4P5PSY0</accession>
<evidence type="ECO:0000256" key="9">
    <source>
        <dbReference type="ARBA" id="ARBA00023306"/>
    </source>
</evidence>
<keyword evidence="8 10" id="KW-0472">Membrane</keyword>
<evidence type="ECO:0000256" key="1">
    <source>
        <dbReference type="ARBA" id="ARBA00004651"/>
    </source>
</evidence>
<comment type="subcellular location">
    <subcellularLocation>
        <location evidence="1">Cell membrane</location>
        <topology evidence="1">Multi-pass membrane protein</topology>
    </subcellularLocation>
</comment>
<evidence type="ECO:0000313" key="15">
    <source>
        <dbReference type="Proteomes" id="UP000290567"/>
    </source>
</evidence>
<evidence type="ECO:0000256" key="10">
    <source>
        <dbReference type="PIRNR" id="PIRNR003097"/>
    </source>
</evidence>
<dbReference type="PANTHER" id="PTHR47755">
    <property type="entry name" value="CELL DIVISION PROTEIN FTSX"/>
    <property type="match status" value="1"/>
</dbReference>
<evidence type="ECO:0000256" key="2">
    <source>
        <dbReference type="ARBA" id="ARBA00007379"/>
    </source>
</evidence>
<dbReference type="Gene3D" id="3.30.70.3040">
    <property type="match status" value="1"/>
</dbReference>
<evidence type="ECO:0000256" key="4">
    <source>
        <dbReference type="ARBA" id="ARBA00022475"/>
    </source>
</evidence>
<keyword evidence="7 11" id="KW-1133">Transmembrane helix</keyword>
<dbReference type="Proteomes" id="UP000290567">
    <property type="component" value="Unassembled WGS sequence"/>
</dbReference>
<gene>
    <name evidence="14" type="primary">ftsX_2</name>
    <name evidence="14" type="ORF">NRIC_35840</name>
</gene>
<comment type="function">
    <text evidence="10">Part of the ABC transporter FtsEX involved in asymmetric cellular division facilitating the initiation of sporulation.</text>
</comment>
<evidence type="ECO:0000256" key="8">
    <source>
        <dbReference type="ARBA" id="ARBA00023136"/>
    </source>
</evidence>
<dbReference type="Pfam" id="PF18075">
    <property type="entry name" value="FtsX_ECD"/>
    <property type="match status" value="1"/>
</dbReference>
<organism evidence="14 15">
    <name type="scientific">Enterococcus florum</name>
    <dbReference type="NCBI Taxonomy" id="2480627"/>
    <lineage>
        <taxon>Bacteria</taxon>
        <taxon>Bacillati</taxon>
        <taxon>Bacillota</taxon>
        <taxon>Bacilli</taxon>
        <taxon>Lactobacillales</taxon>
        <taxon>Enterococcaceae</taxon>
        <taxon>Enterococcus</taxon>
    </lineage>
</organism>
<name>A0A4P5PSY0_9ENTE</name>
<reference evidence="15" key="1">
    <citation type="submission" date="2019-02" db="EMBL/GenBank/DDBJ databases">
        <title>Draft genome sequence of Enterococcus sp. Gos25-1.</title>
        <authorList>
            <person name="Tanaka N."/>
            <person name="Shiwa Y."/>
            <person name="Fujita N."/>
        </authorList>
    </citation>
    <scope>NUCLEOTIDE SEQUENCE [LARGE SCALE GENOMIC DNA]</scope>
    <source>
        <strain evidence="15">Gos25-1</strain>
    </source>
</reference>
<dbReference type="PANTHER" id="PTHR47755:SF1">
    <property type="entry name" value="CELL DIVISION PROTEIN FTSX"/>
    <property type="match status" value="1"/>
</dbReference>
<keyword evidence="5 10" id="KW-0132">Cell division</keyword>
<evidence type="ECO:0000256" key="6">
    <source>
        <dbReference type="ARBA" id="ARBA00022692"/>
    </source>
</evidence>
<dbReference type="InterPro" id="IPR004513">
    <property type="entry name" value="FtsX"/>
</dbReference>
<evidence type="ECO:0000313" key="14">
    <source>
        <dbReference type="EMBL" id="GCF95693.1"/>
    </source>
</evidence>
<dbReference type="PIRSF" id="PIRSF003097">
    <property type="entry name" value="FtsX"/>
    <property type="match status" value="1"/>
</dbReference>
<evidence type="ECO:0000256" key="5">
    <source>
        <dbReference type="ARBA" id="ARBA00022618"/>
    </source>
</evidence>
<feature type="transmembrane region" description="Helical" evidence="11">
    <location>
        <begin position="213"/>
        <end position="245"/>
    </location>
</feature>
<feature type="domain" description="ABC3 transporter permease C-terminal" evidence="12">
    <location>
        <begin position="173"/>
        <end position="292"/>
    </location>
</feature>
<dbReference type="OrthoDB" id="9812531at2"/>
<dbReference type="GO" id="GO:0051301">
    <property type="term" value="P:cell division"/>
    <property type="evidence" value="ECO:0007669"/>
    <property type="project" value="UniProtKB-KW"/>
</dbReference>
<comment type="caution">
    <text evidence="14">The sequence shown here is derived from an EMBL/GenBank/DDBJ whole genome shotgun (WGS) entry which is preliminary data.</text>
</comment>